<dbReference type="InterPro" id="IPR036511">
    <property type="entry name" value="TGT-like_sf"/>
</dbReference>
<dbReference type="NCBIfam" id="TIGR00449">
    <property type="entry name" value="tgt_general"/>
    <property type="match status" value="1"/>
</dbReference>
<name>A0A8J5X4Z3_DIALT</name>
<dbReference type="GO" id="GO:0006400">
    <property type="term" value="P:tRNA modification"/>
    <property type="evidence" value="ECO:0007669"/>
    <property type="project" value="InterPro"/>
</dbReference>
<keyword evidence="5" id="KW-0732">Signal</keyword>
<reference evidence="7" key="1">
    <citation type="submission" date="2021-05" db="EMBL/GenBank/DDBJ databases">
        <title>The genome of the haptophyte Pavlova lutheri (Diacronema luteri, Pavlovales) - a model for lipid biosynthesis in eukaryotic algae.</title>
        <authorList>
            <person name="Hulatt C.J."/>
            <person name="Posewitz M.C."/>
        </authorList>
    </citation>
    <scope>NUCLEOTIDE SEQUENCE</scope>
    <source>
        <strain evidence="7">NIVA-4/92</strain>
    </source>
</reference>
<organism evidence="7 8">
    <name type="scientific">Diacronema lutheri</name>
    <name type="common">Unicellular marine alga</name>
    <name type="synonym">Monochrysis lutheri</name>
    <dbReference type="NCBI Taxonomy" id="2081491"/>
    <lineage>
        <taxon>Eukaryota</taxon>
        <taxon>Haptista</taxon>
        <taxon>Haptophyta</taxon>
        <taxon>Pavlovophyceae</taxon>
        <taxon>Pavlovales</taxon>
        <taxon>Pavlovaceae</taxon>
        <taxon>Diacronema</taxon>
    </lineage>
</organism>
<accession>A0A8J5X4Z3</accession>
<dbReference type="InterPro" id="IPR002616">
    <property type="entry name" value="tRNA_ribo_trans-like"/>
</dbReference>
<dbReference type="NCBIfam" id="TIGR00430">
    <property type="entry name" value="Q_tRNA_tgt"/>
    <property type="match status" value="1"/>
</dbReference>
<evidence type="ECO:0000256" key="2">
    <source>
        <dbReference type="ARBA" id="ARBA00022679"/>
    </source>
</evidence>
<sequence>MAVAPSRAAAAKSLVLLGMLAGRAAAAALRFTSAASTAGAPTSAPAGAAGVAGAAGAARGGEFSFEVLHRSRKPGSFARVGVIHTRHGDIETPTFVPVGTNGALKGVTSAQADACGVQLMFCNTYHLLVHPGPEVVRAAGGLHAFIGRRRPIITDSGGFQLFSLGDVARAPDGSALREAGELKSRSRAAKEGSPCLLSVSERGATFRSYRDGSRLLLTPESSVAAQKAFGSDIIIPLDELPSNDVGASALRASVSRSHRWMARSLAEHERDRAGQAMYGVLHGGTDRALRAESAAFLAGARFDGTAIGGSLGADRAEMLGLLADLRPALPAGRPVHLLGIADELSVPAAVPFGIDSFDSCWPTRVARHGTLLTAAGRFNVRGTAHARDFGPIDRDVPELADATAGASRAYMHHLLKQREPLFATLASMHNLAFMNWRMQRLREAILNDEL</sequence>
<feature type="domain" description="tRNA-guanine(15) transglycosylase-like" evidence="6">
    <location>
        <begin position="78"/>
        <end position="450"/>
    </location>
</feature>
<dbReference type="Pfam" id="PF01702">
    <property type="entry name" value="TGT"/>
    <property type="match status" value="1"/>
</dbReference>
<dbReference type="Proteomes" id="UP000751190">
    <property type="component" value="Unassembled WGS sequence"/>
</dbReference>
<keyword evidence="2" id="KW-0808">Transferase</keyword>
<dbReference type="PANTHER" id="PTHR43468">
    <property type="match status" value="1"/>
</dbReference>
<dbReference type="EMBL" id="JAGTXO010000079">
    <property type="protein sequence ID" value="KAG8457174.1"/>
    <property type="molecule type" value="Genomic_DNA"/>
</dbReference>
<keyword evidence="4" id="KW-0479">Metal-binding</keyword>
<dbReference type="GO" id="GO:0008479">
    <property type="term" value="F:tRNA-guanosine(34) queuine transglycosylase activity"/>
    <property type="evidence" value="ECO:0007669"/>
    <property type="project" value="InterPro"/>
</dbReference>
<evidence type="ECO:0000256" key="5">
    <source>
        <dbReference type="SAM" id="SignalP"/>
    </source>
</evidence>
<evidence type="ECO:0000256" key="4">
    <source>
        <dbReference type="ARBA" id="ARBA00022723"/>
    </source>
</evidence>
<comment type="caution">
    <text evidence="7">The sequence shown here is derived from an EMBL/GenBank/DDBJ whole genome shotgun (WGS) entry which is preliminary data.</text>
</comment>
<feature type="chain" id="PRO_5035261465" description="tRNA-guanine(15) transglycosylase-like domain-containing protein" evidence="5">
    <location>
        <begin position="27"/>
        <end position="450"/>
    </location>
</feature>
<keyword evidence="8" id="KW-1185">Reference proteome</keyword>
<evidence type="ECO:0000256" key="1">
    <source>
        <dbReference type="ARBA" id="ARBA00022676"/>
    </source>
</evidence>
<dbReference type="SUPFAM" id="SSF51713">
    <property type="entry name" value="tRNA-guanine transglycosylase"/>
    <property type="match status" value="1"/>
</dbReference>
<dbReference type="PANTHER" id="PTHR43468:SF1">
    <property type="entry name" value="TRNA-GUANOSINE(34) QUEUINE TRANSGLYCOSYLASE"/>
    <property type="match status" value="1"/>
</dbReference>
<proteinExistence type="predicted"/>
<dbReference type="InterPro" id="IPR004803">
    <property type="entry name" value="TGT"/>
</dbReference>
<dbReference type="OMA" id="SHRWYIR"/>
<dbReference type="OrthoDB" id="10249838at2759"/>
<gene>
    <name evidence="7" type="ORF">KFE25_004391</name>
</gene>
<keyword evidence="1" id="KW-0328">Glycosyltransferase</keyword>
<feature type="signal peptide" evidence="5">
    <location>
        <begin position="1"/>
        <end position="26"/>
    </location>
</feature>
<dbReference type="Gene3D" id="3.20.20.105">
    <property type="entry name" value="Queuine tRNA-ribosyltransferase-like"/>
    <property type="match status" value="1"/>
</dbReference>
<keyword evidence="3" id="KW-0819">tRNA processing</keyword>
<evidence type="ECO:0000313" key="8">
    <source>
        <dbReference type="Proteomes" id="UP000751190"/>
    </source>
</evidence>
<dbReference type="AlphaFoldDB" id="A0A8J5X4Z3"/>
<evidence type="ECO:0000259" key="6">
    <source>
        <dbReference type="Pfam" id="PF01702"/>
    </source>
</evidence>
<evidence type="ECO:0000313" key="7">
    <source>
        <dbReference type="EMBL" id="KAG8457174.1"/>
    </source>
</evidence>
<evidence type="ECO:0000256" key="3">
    <source>
        <dbReference type="ARBA" id="ARBA00022694"/>
    </source>
</evidence>
<dbReference type="GO" id="GO:0046872">
    <property type="term" value="F:metal ion binding"/>
    <property type="evidence" value="ECO:0007669"/>
    <property type="project" value="UniProtKB-KW"/>
</dbReference>
<protein>
    <recommendedName>
        <fullName evidence="6">tRNA-guanine(15) transglycosylase-like domain-containing protein</fullName>
    </recommendedName>
</protein>